<keyword evidence="7" id="KW-0472">Membrane</keyword>
<gene>
    <name evidence="10" type="ORF">Salat_2748100</name>
</gene>
<keyword evidence="4" id="KW-0732">Signal</keyword>
<feature type="transmembrane region" description="Helical" evidence="7">
    <location>
        <begin position="308"/>
        <end position="328"/>
    </location>
</feature>
<comment type="subcellular location">
    <subcellularLocation>
        <location evidence="1">Membrane</location>
        <topology evidence="1">Single-pass type I membrane protein</topology>
    </subcellularLocation>
</comment>
<dbReference type="PANTHER" id="PTHR33491">
    <property type="entry name" value="OSJNBA0016N04.9 PROTEIN"/>
    <property type="match status" value="1"/>
</dbReference>
<keyword evidence="11" id="KW-1185">Reference proteome</keyword>
<feature type="domain" description="Wall-associated receptor kinase galacturonan-binding" evidence="9">
    <location>
        <begin position="45"/>
        <end position="101"/>
    </location>
</feature>
<keyword evidence="3" id="KW-0808">Transferase</keyword>
<evidence type="ECO:0000256" key="1">
    <source>
        <dbReference type="ARBA" id="ARBA00004479"/>
    </source>
</evidence>
<keyword evidence="10" id="KW-0418">Kinase</keyword>
<accession>A0AAE1XJZ6</accession>
<keyword evidence="7" id="KW-0812">Transmembrane</keyword>
<dbReference type="InterPro" id="IPR025287">
    <property type="entry name" value="WAK_GUB"/>
</dbReference>
<dbReference type="EMBL" id="JACGWO010000012">
    <property type="protein sequence ID" value="KAK4413355.1"/>
    <property type="molecule type" value="Genomic_DNA"/>
</dbReference>
<evidence type="ECO:0000313" key="11">
    <source>
        <dbReference type="Proteomes" id="UP001293254"/>
    </source>
</evidence>
<keyword evidence="7" id="KW-1133">Transmembrane helix</keyword>
<evidence type="ECO:0000259" key="8">
    <source>
        <dbReference type="Pfam" id="PF08488"/>
    </source>
</evidence>
<evidence type="ECO:0000256" key="3">
    <source>
        <dbReference type="ARBA" id="ARBA00022679"/>
    </source>
</evidence>
<dbReference type="Pfam" id="PF08488">
    <property type="entry name" value="WAK"/>
    <property type="match status" value="1"/>
</dbReference>
<keyword evidence="2" id="KW-0723">Serine/threonine-protein kinase</keyword>
<comment type="caution">
    <text evidence="10">The sequence shown here is derived from an EMBL/GenBank/DDBJ whole genome shotgun (WGS) entry which is preliminary data.</text>
</comment>
<keyword evidence="10" id="KW-0675">Receptor</keyword>
<reference evidence="10" key="1">
    <citation type="submission" date="2020-06" db="EMBL/GenBank/DDBJ databases">
        <authorList>
            <person name="Li T."/>
            <person name="Hu X."/>
            <person name="Zhang T."/>
            <person name="Song X."/>
            <person name="Zhang H."/>
            <person name="Dai N."/>
            <person name="Sheng W."/>
            <person name="Hou X."/>
            <person name="Wei L."/>
        </authorList>
    </citation>
    <scope>NUCLEOTIDE SEQUENCE</scope>
    <source>
        <strain evidence="10">3651</strain>
        <tissue evidence="10">Leaf</tissue>
    </source>
</reference>
<evidence type="ECO:0000256" key="2">
    <source>
        <dbReference type="ARBA" id="ARBA00022527"/>
    </source>
</evidence>
<evidence type="ECO:0000256" key="6">
    <source>
        <dbReference type="ARBA" id="ARBA00023180"/>
    </source>
</evidence>
<keyword evidence="6" id="KW-0325">Glycoprotein</keyword>
<evidence type="ECO:0000256" key="4">
    <source>
        <dbReference type="ARBA" id="ARBA00022729"/>
    </source>
</evidence>
<keyword evidence="5" id="KW-1015">Disulfide bond</keyword>
<dbReference type="Proteomes" id="UP001293254">
    <property type="component" value="Unassembled WGS sequence"/>
</dbReference>
<name>A0AAE1XJZ6_9LAMI</name>
<evidence type="ECO:0000256" key="5">
    <source>
        <dbReference type="ARBA" id="ARBA00023157"/>
    </source>
</evidence>
<dbReference type="AlphaFoldDB" id="A0AAE1XJZ6"/>
<evidence type="ECO:0000259" key="9">
    <source>
        <dbReference type="Pfam" id="PF13947"/>
    </source>
</evidence>
<dbReference type="GO" id="GO:0016020">
    <property type="term" value="C:membrane"/>
    <property type="evidence" value="ECO:0007669"/>
    <property type="project" value="UniProtKB-SubCell"/>
</dbReference>
<organism evidence="10 11">
    <name type="scientific">Sesamum alatum</name>
    <dbReference type="NCBI Taxonomy" id="300844"/>
    <lineage>
        <taxon>Eukaryota</taxon>
        <taxon>Viridiplantae</taxon>
        <taxon>Streptophyta</taxon>
        <taxon>Embryophyta</taxon>
        <taxon>Tracheophyta</taxon>
        <taxon>Spermatophyta</taxon>
        <taxon>Magnoliopsida</taxon>
        <taxon>eudicotyledons</taxon>
        <taxon>Gunneridae</taxon>
        <taxon>Pentapetalae</taxon>
        <taxon>asterids</taxon>
        <taxon>lamiids</taxon>
        <taxon>Lamiales</taxon>
        <taxon>Pedaliaceae</taxon>
        <taxon>Sesamum</taxon>
    </lineage>
</organism>
<evidence type="ECO:0000256" key="7">
    <source>
        <dbReference type="SAM" id="Phobius"/>
    </source>
</evidence>
<dbReference type="InterPro" id="IPR013695">
    <property type="entry name" value="WAK"/>
</dbReference>
<feature type="domain" description="Wall-associated receptor kinase" evidence="8">
    <location>
        <begin position="179"/>
        <end position="229"/>
    </location>
</feature>
<evidence type="ECO:0000313" key="10">
    <source>
        <dbReference type="EMBL" id="KAK4413355.1"/>
    </source>
</evidence>
<reference evidence="10" key="2">
    <citation type="journal article" date="2024" name="Plant">
        <title>Genomic evolution and insights into agronomic trait innovations of Sesamum species.</title>
        <authorList>
            <person name="Miao H."/>
            <person name="Wang L."/>
            <person name="Qu L."/>
            <person name="Liu H."/>
            <person name="Sun Y."/>
            <person name="Le M."/>
            <person name="Wang Q."/>
            <person name="Wei S."/>
            <person name="Zheng Y."/>
            <person name="Lin W."/>
            <person name="Duan Y."/>
            <person name="Cao H."/>
            <person name="Xiong S."/>
            <person name="Wang X."/>
            <person name="Wei L."/>
            <person name="Li C."/>
            <person name="Ma Q."/>
            <person name="Ju M."/>
            <person name="Zhao R."/>
            <person name="Li G."/>
            <person name="Mu C."/>
            <person name="Tian Q."/>
            <person name="Mei H."/>
            <person name="Zhang T."/>
            <person name="Gao T."/>
            <person name="Zhang H."/>
        </authorList>
    </citation>
    <scope>NUCLEOTIDE SEQUENCE</scope>
    <source>
        <strain evidence="10">3651</strain>
    </source>
</reference>
<dbReference type="Pfam" id="PF13947">
    <property type="entry name" value="GUB_WAK_bind"/>
    <property type="match status" value="1"/>
</dbReference>
<proteinExistence type="predicted"/>
<sequence>MTSMIKNLLHLPIINPLIIIIIMFILILSSLPPTLSAPPASKPNCTDRCGSISIPFPFGTTQDCYRNYSFFVTCNQTVDPPKLFLQDTDIEITDISLAGQLTVLPYIARACYAPDGTRDGRDAWIRFADFTVNNTANKFTIVGCDAYAYISGRRLDNRTYTAGCSAFCTDDKEDVVEGSCTGLGCCQLADIPKDVQSVEIELKSFTNYTTRSGFDNCSYAFFAEETAFHFSRKSVAKLKNVVELPMVVDWQLGLIRHVRRPRRTPPTMLAKAQTLRATSSTMVLGTDVVAWRAIKEILILLMVVKMNVSSASAGMIVGTTMAALPVFARKGTMVMEKIAVVVILMRCNPCLVRDIMAFPSMVRVIAQVLDLIASGTVLFHR</sequence>
<dbReference type="GO" id="GO:0030247">
    <property type="term" value="F:polysaccharide binding"/>
    <property type="evidence" value="ECO:0007669"/>
    <property type="project" value="InterPro"/>
</dbReference>
<protein>
    <submittedName>
        <fullName evidence="10">Wall-associated receptor kinase</fullName>
    </submittedName>
</protein>
<dbReference type="GO" id="GO:0004674">
    <property type="term" value="F:protein serine/threonine kinase activity"/>
    <property type="evidence" value="ECO:0007669"/>
    <property type="project" value="UniProtKB-KW"/>
</dbReference>